<sequence length="97" mass="10940">MSDLVPTGDLTPIDGGYVPNNPYEYADGYKSIPSYLEAVPEYGPTDGIRDTIDRYWSYVIRWPRYAALCFLLMTYSFWRSAFVLGTAALLIVALVSK</sequence>
<keyword evidence="1" id="KW-0812">Transmembrane</keyword>
<keyword evidence="1" id="KW-1133">Transmembrane helix</keyword>
<evidence type="ECO:0000313" key="2">
    <source>
        <dbReference type="EMBL" id="MDA0637070.1"/>
    </source>
</evidence>
<evidence type="ECO:0000313" key="3">
    <source>
        <dbReference type="Proteomes" id="UP001144036"/>
    </source>
</evidence>
<dbReference type="Proteomes" id="UP001144036">
    <property type="component" value="Unassembled WGS sequence"/>
</dbReference>
<gene>
    <name evidence="2" type="ORF">OUY22_27015</name>
</gene>
<name>A0ABT4SJF2_9ACTN</name>
<reference evidence="2" key="1">
    <citation type="submission" date="2022-11" db="EMBL/GenBank/DDBJ databases">
        <title>Nonomuraea corallina sp. nov., a new species of the genus Nonomuraea isolated from sea side sediment in Thai sea.</title>
        <authorList>
            <person name="Ngamcharungchit C."/>
            <person name="Matsumoto A."/>
            <person name="Suriyachadkun C."/>
            <person name="Panbangred W."/>
            <person name="Inahashi Y."/>
            <person name="Intra B."/>
        </authorList>
    </citation>
    <scope>NUCLEOTIDE SEQUENCE</scope>
    <source>
        <strain evidence="2">MCN248</strain>
    </source>
</reference>
<dbReference type="EMBL" id="JAPNNL010000136">
    <property type="protein sequence ID" value="MDA0637070.1"/>
    <property type="molecule type" value="Genomic_DNA"/>
</dbReference>
<evidence type="ECO:0000256" key="1">
    <source>
        <dbReference type="SAM" id="Phobius"/>
    </source>
</evidence>
<organism evidence="2 3">
    <name type="scientific">Nonomuraea corallina</name>
    <dbReference type="NCBI Taxonomy" id="2989783"/>
    <lineage>
        <taxon>Bacteria</taxon>
        <taxon>Bacillati</taxon>
        <taxon>Actinomycetota</taxon>
        <taxon>Actinomycetes</taxon>
        <taxon>Streptosporangiales</taxon>
        <taxon>Streptosporangiaceae</taxon>
        <taxon>Nonomuraea</taxon>
    </lineage>
</organism>
<feature type="transmembrane region" description="Helical" evidence="1">
    <location>
        <begin position="65"/>
        <end position="95"/>
    </location>
</feature>
<keyword evidence="3" id="KW-1185">Reference proteome</keyword>
<keyword evidence="1" id="KW-0472">Membrane</keyword>
<accession>A0ABT4SJF2</accession>
<proteinExistence type="predicted"/>
<protein>
    <submittedName>
        <fullName evidence="2">Uncharacterized protein</fullName>
    </submittedName>
</protein>
<dbReference type="RefSeq" id="WP_270157979.1">
    <property type="nucleotide sequence ID" value="NZ_JAPNNL010000136.1"/>
</dbReference>
<comment type="caution">
    <text evidence="2">The sequence shown here is derived from an EMBL/GenBank/DDBJ whole genome shotgun (WGS) entry which is preliminary data.</text>
</comment>